<dbReference type="KEGG" id="nhu:H0264_32295"/>
<feature type="repeat" description="ANK" evidence="1">
    <location>
        <begin position="65"/>
        <end position="91"/>
    </location>
</feature>
<dbReference type="Gene3D" id="1.25.40.20">
    <property type="entry name" value="Ankyrin repeat-containing domain"/>
    <property type="match status" value="1"/>
</dbReference>
<organism evidence="2 3">
    <name type="scientific">Nocardia huaxiensis</name>
    <dbReference type="NCBI Taxonomy" id="2755382"/>
    <lineage>
        <taxon>Bacteria</taxon>
        <taxon>Bacillati</taxon>
        <taxon>Actinomycetota</taxon>
        <taxon>Actinomycetes</taxon>
        <taxon>Mycobacteriales</taxon>
        <taxon>Nocardiaceae</taxon>
        <taxon>Nocardia</taxon>
    </lineage>
</organism>
<dbReference type="Proteomes" id="UP000515512">
    <property type="component" value="Chromosome"/>
</dbReference>
<dbReference type="PROSITE" id="PS50088">
    <property type="entry name" value="ANK_REPEAT"/>
    <property type="match status" value="1"/>
</dbReference>
<evidence type="ECO:0000313" key="3">
    <source>
        <dbReference type="Proteomes" id="UP000515512"/>
    </source>
</evidence>
<evidence type="ECO:0000313" key="2">
    <source>
        <dbReference type="EMBL" id="QLY29846.1"/>
    </source>
</evidence>
<reference evidence="2 3" key="1">
    <citation type="submission" date="2020-07" db="EMBL/GenBank/DDBJ databases">
        <authorList>
            <person name="Zhuang K."/>
            <person name="Ran Y."/>
        </authorList>
    </citation>
    <scope>NUCLEOTIDE SEQUENCE [LARGE SCALE GENOMIC DNA]</scope>
    <source>
        <strain evidence="2 3">WCH-YHL-001</strain>
    </source>
</reference>
<dbReference type="SUPFAM" id="SSF48403">
    <property type="entry name" value="Ankyrin repeat"/>
    <property type="match status" value="1"/>
</dbReference>
<dbReference type="InterPro" id="IPR036770">
    <property type="entry name" value="Ankyrin_rpt-contain_sf"/>
</dbReference>
<keyword evidence="1" id="KW-0040">ANK repeat</keyword>
<accession>A0A7D6Z123</accession>
<dbReference type="AlphaFoldDB" id="A0A7D6Z123"/>
<dbReference type="InterPro" id="IPR002110">
    <property type="entry name" value="Ankyrin_rpt"/>
</dbReference>
<sequence length="227" mass="25266">MAIKWWGAHDRDKYAQADIERYDKLADAARGGQWERLTTLIRQPHPVGAKGPDDYVNATRLGGLSGYAPLHQVARQGAPAEVAQRLIDQGAWRTLRCSRGQTPVEIAEARGHAHLVPVLTPQRTHPVPETVLLQLEHVLHAVILGRIHDYGLDRFLRLPQLGPLTEAREPQMSFTVPGMYGGFAISLVHDGERAELDVESWWRVVGGSGQRHRVRADGFELTESGFV</sequence>
<name>A0A7D6Z123_9NOCA</name>
<proteinExistence type="predicted"/>
<dbReference type="PROSITE" id="PS50297">
    <property type="entry name" value="ANK_REP_REGION"/>
    <property type="match status" value="1"/>
</dbReference>
<dbReference type="RefSeq" id="WP_181581050.1">
    <property type="nucleotide sequence ID" value="NZ_CP059399.1"/>
</dbReference>
<evidence type="ECO:0000256" key="1">
    <source>
        <dbReference type="PROSITE-ProRule" id="PRU00023"/>
    </source>
</evidence>
<dbReference type="EMBL" id="CP059399">
    <property type="protein sequence ID" value="QLY29846.1"/>
    <property type="molecule type" value="Genomic_DNA"/>
</dbReference>
<keyword evidence="3" id="KW-1185">Reference proteome</keyword>
<protein>
    <submittedName>
        <fullName evidence="2">Ankyrin repeat domain-containing protein</fullName>
    </submittedName>
</protein>
<gene>
    <name evidence="2" type="ORF">H0264_32295</name>
</gene>